<evidence type="ECO:0000256" key="3">
    <source>
        <dbReference type="ARBA" id="ARBA00023163"/>
    </source>
</evidence>
<dbReference type="InterPro" id="IPR018062">
    <property type="entry name" value="HTH_AraC-typ_CS"/>
</dbReference>
<feature type="domain" description="HTH araC/xylS-type" evidence="4">
    <location>
        <begin position="224"/>
        <end position="324"/>
    </location>
</feature>
<dbReference type="RefSeq" id="WP_284480097.1">
    <property type="nucleotide sequence ID" value="NZ_JASNJD010000003.1"/>
</dbReference>
<keyword evidence="3" id="KW-0804">Transcription</keyword>
<sequence length="327" mass="36211">MHQRPPLAAHELFQSRDLDETRERVAQVFCPHRLETLGRAPIAARHNHIRGERLSLNYMEYGARTRIDPGELQSFYLLQIPLSGAARIENGRDSYVSDAGAAAVLNPHRPTSMLWEAGVRQLLVQIDRAALQRLLADLLGGPVPEPLKFTGALPLTRGTGAMLRQLVLHLVEEIDAGRSGFGQAGLMNRQIESTIMTGLIEALENNYSALLGRPVSAAAPRKLRLAEEYIEAHLDQPLTLEEIARAAGTTPRSLQMAFRDFRGTTPLNFLRDRRLDLVHRDLMTAPPGATVTDIATARGFGHLGRFSQAYRTRFGASPSDTLRGRLH</sequence>
<dbReference type="InterPro" id="IPR009057">
    <property type="entry name" value="Homeodomain-like_sf"/>
</dbReference>
<gene>
    <name evidence="5" type="ORF">QO033_06315</name>
</gene>
<evidence type="ECO:0000256" key="1">
    <source>
        <dbReference type="ARBA" id="ARBA00023015"/>
    </source>
</evidence>
<keyword evidence="2" id="KW-0238">DNA-binding</keyword>
<evidence type="ECO:0000313" key="6">
    <source>
        <dbReference type="Proteomes" id="UP001243757"/>
    </source>
</evidence>
<organism evidence="5 6">
    <name type="scientific">Pseudodonghicola flavimaris</name>
    <dbReference type="NCBI Taxonomy" id="3050036"/>
    <lineage>
        <taxon>Bacteria</taxon>
        <taxon>Pseudomonadati</taxon>
        <taxon>Pseudomonadota</taxon>
        <taxon>Alphaproteobacteria</taxon>
        <taxon>Rhodobacterales</taxon>
        <taxon>Paracoccaceae</taxon>
        <taxon>Pseudodonghicola</taxon>
    </lineage>
</organism>
<name>A0ABT7EY66_9RHOB</name>
<evidence type="ECO:0000313" key="5">
    <source>
        <dbReference type="EMBL" id="MDK3017283.1"/>
    </source>
</evidence>
<protein>
    <submittedName>
        <fullName evidence="5">AraC family transcriptional regulator</fullName>
    </submittedName>
</protein>
<dbReference type="InterPro" id="IPR035418">
    <property type="entry name" value="AraC-bd_2"/>
</dbReference>
<dbReference type="InterPro" id="IPR018060">
    <property type="entry name" value="HTH_AraC"/>
</dbReference>
<keyword evidence="6" id="KW-1185">Reference proteome</keyword>
<dbReference type="Pfam" id="PF14525">
    <property type="entry name" value="AraC_binding_2"/>
    <property type="match status" value="1"/>
</dbReference>
<dbReference type="PANTHER" id="PTHR46796:SF12">
    <property type="entry name" value="HTH-TYPE DNA-BINDING TRANSCRIPTIONAL ACTIVATOR EUTR"/>
    <property type="match status" value="1"/>
</dbReference>
<dbReference type="Gene3D" id="1.10.10.60">
    <property type="entry name" value="Homeodomain-like"/>
    <property type="match status" value="1"/>
</dbReference>
<dbReference type="SMART" id="SM00342">
    <property type="entry name" value="HTH_ARAC"/>
    <property type="match status" value="1"/>
</dbReference>
<comment type="caution">
    <text evidence="5">The sequence shown here is derived from an EMBL/GenBank/DDBJ whole genome shotgun (WGS) entry which is preliminary data.</text>
</comment>
<keyword evidence="1" id="KW-0805">Transcription regulation</keyword>
<proteinExistence type="predicted"/>
<dbReference type="PROSITE" id="PS00041">
    <property type="entry name" value="HTH_ARAC_FAMILY_1"/>
    <property type="match status" value="1"/>
</dbReference>
<evidence type="ECO:0000259" key="4">
    <source>
        <dbReference type="PROSITE" id="PS01124"/>
    </source>
</evidence>
<dbReference type="InterPro" id="IPR050204">
    <property type="entry name" value="AraC_XylS_family_regulators"/>
</dbReference>
<dbReference type="Pfam" id="PF12833">
    <property type="entry name" value="HTH_18"/>
    <property type="match status" value="1"/>
</dbReference>
<accession>A0ABT7EY66</accession>
<reference evidence="5 6" key="1">
    <citation type="submission" date="2023-05" db="EMBL/GenBank/DDBJ databases">
        <title>Pseudodonghicola sp. nov.</title>
        <authorList>
            <person name="Huang J."/>
        </authorList>
    </citation>
    <scope>NUCLEOTIDE SEQUENCE [LARGE SCALE GENOMIC DNA]</scope>
    <source>
        <strain evidence="5 6">IC7</strain>
    </source>
</reference>
<dbReference type="EMBL" id="JASNJD010000003">
    <property type="protein sequence ID" value="MDK3017283.1"/>
    <property type="molecule type" value="Genomic_DNA"/>
</dbReference>
<dbReference type="PANTHER" id="PTHR46796">
    <property type="entry name" value="HTH-TYPE TRANSCRIPTIONAL ACTIVATOR RHAS-RELATED"/>
    <property type="match status" value="1"/>
</dbReference>
<evidence type="ECO:0000256" key="2">
    <source>
        <dbReference type="ARBA" id="ARBA00023125"/>
    </source>
</evidence>
<dbReference type="PROSITE" id="PS01124">
    <property type="entry name" value="HTH_ARAC_FAMILY_2"/>
    <property type="match status" value="1"/>
</dbReference>
<dbReference type="SUPFAM" id="SSF46689">
    <property type="entry name" value="Homeodomain-like"/>
    <property type="match status" value="2"/>
</dbReference>
<dbReference type="Proteomes" id="UP001243757">
    <property type="component" value="Unassembled WGS sequence"/>
</dbReference>